<evidence type="ECO:0000256" key="4">
    <source>
        <dbReference type="ARBA" id="ARBA00023136"/>
    </source>
</evidence>
<keyword evidence="3" id="KW-0732">Signal</keyword>
<accession>A0ABR7CZH3</accession>
<protein>
    <submittedName>
        <fullName evidence="8">RagB/SusD family nutrient uptake outer membrane protein</fullName>
    </submittedName>
</protein>
<dbReference type="InterPro" id="IPR033985">
    <property type="entry name" value="SusD-like_N"/>
</dbReference>
<comment type="caution">
    <text evidence="8">The sequence shown here is derived from an EMBL/GenBank/DDBJ whole genome shotgun (WGS) entry which is preliminary data.</text>
</comment>
<evidence type="ECO:0000256" key="1">
    <source>
        <dbReference type="ARBA" id="ARBA00004442"/>
    </source>
</evidence>
<comment type="similarity">
    <text evidence="2">Belongs to the SusD family.</text>
</comment>
<evidence type="ECO:0000256" key="3">
    <source>
        <dbReference type="ARBA" id="ARBA00022729"/>
    </source>
</evidence>
<evidence type="ECO:0000313" key="8">
    <source>
        <dbReference type="EMBL" id="MBC5621077.1"/>
    </source>
</evidence>
<comment type="subcellular location">
    <subcellularLocation>
        <location evidence="1">Cell outer membrane</location>
    </subcellularLocation>
</comment>
<feature type="domain" description="SusD-like N-terminal" evidence="7">
    <location>
        <begin position="69"/>
        <end position="234"/>
    </location>
</feature>
<dbReference type="EMBL" id="JACOOH010000003">
    <property type="protein sequence ID" value="MBC5621077.1"/>
    <property type="molecule type" value="Genomic_DNA"/>
</dbReference>
<dbReference type="Gene3D" id="1.25.40.390">
    <property type="match status" value="1"/>
</dbReference>
<dbReference type="Proteomes" id="UP000646484">
    <property type="component" value="Unassembled WGS sequence"/>
</dbReference>
<evidence type="ECO:0000256" key="2">
    <source>
        <dbReference type="ARBA" id="ARBA00006275"/>
    </source>
</evidence>
<feature type="domain" description="RagB/SusD" evidence="6">
    <location>
        <begin position="356"/>
        <end position="512"/>
    </location>
</feature>
<evidence type="ECO:0000256" key="5">
    <source>
        <dbReference type="ARBA" id="ARBA00023237"/>
    </source>
</evidence>
<dbReference type="InterPro" id="IPR011990">
    <property type="entry name" value="TPR-like_helical_dom_sf"/>
</dbReference>
<proteinExistence type="inferred from homology"/>
<dbReference type="InterPro" id="IPR012944">
    <property type="entry name" value="SusD_RagB_dom"/>
</dbReference>
<keyword evidence="9" id="KW-1185">Reference proteome</keyword>
<dbReference type="Pfam" id="PF14322">
    <property type="entry name" value="SusD-like_3"/>
    <property type="match status" value="1"/>
</dbReference>
<dbReference type="Pfam" id="PF07980">
    <property type="entry name" value="SusD_RagB"/>
    <property type="match status" value="1"/>
</dbReference>
<organism evidence="8 9">
    <name type="scientific">Butyricimonas hominis</name>
    <dbReference type="NCBI Taxonomy" id="2763032"/>
    <lineage>
        <taxon>Bacteria</taxon>
        <taxon>Pseudomonadati</taxon>
        <taxon>Bacteroidota</taxon>
        <taxon>Bacteroidia</taxon>
        <taxon>Bacteroidales</taxon>
        <taxon>Odoribacteraceae</taxon>
        <taxon>Butyricimonas</taxon>
    </lineage>
</organism>
<keyword evidence="4" id="KW-0472">Membrane</keyword>
<sequence length="516" mass="60083">MNRILKYGFWLIVSVLTSCHDFLEPKSQTEYVPKLVKSLDELLLGEVYMGPGIGDGAFYSVLGLFDDDVAIRKEWNANNEEAGLNNIRLTYTWAKDMKDNFSNYNIYGEVYKKIVGCNSVLDYIDDVQGTEIEKNRVMGQALAFRGYFYFHLVNLYGQPYSFNKNALGVPLKLNSKLSTGGMPRNTVEEVYTRIVKDLQEAERLYKTLPEDEQNLHNNRINLPCIQLILSRVYLYMENWEQALAYGEKVIKDYNYEIMDLNSLPLPERYNDPSYMNYYTWENPEVMFLFGNQGDVLALPMTTVQYTEYSESGRPTYYTYNLSVVSDSLVNAYESIDLRKKHYLIWEQVGREETPHYYRPISKYEVGSNYGMSWGWSAGNWGIAFKVTEAYLNAAEAAACLYKETGKGEYLTRAGELVDQLRLKRIVAGAFRDCSITDPDKLISFVRDERRRELCFENHRWFDLRRYGMNELKHVWYDKTGNSTEYVLEKNDPGFTLQIPEEAFEHNPAMVQNEPRK</sequence>
<evidence type="ECO:0000259" key="7">
    <source>
        <dbReference type="Pfam" id="PF14322"/>
    </source>
</evidence>
<name>A0ABR7CZH3_9BACT</name>
<gene>
    <name evidence="8" type="ORF">H8S64_08205</name>
</gene>
<dbReference type="PROSITE" id="PS51257">
    <property type="entry name" value="PROKAR_LIPOPROTEIN"/>
    <property type="match status" value="1"/>
</dbReference>
<keyword evidence="5" id="KW-0998">Cell outer membrane</keyword>
<reference evidence="8 9" key="1">
    <citation type="submission" date="2020-08" db="EMBL/GenBank/DDBJ databases">
        <title>Genome public.</title>
        <authorList>
            <person name="Liu C."/>
            <person name="Sun Q."/>
        </authorList>
    </citation>
    <scope>NUCLEOTIDE SEQUENCE [LARGE SCALE GENOMIC DNA]</scope>
    <source>
        <strain evidence="8 9">NSJ-56</strain>
    </source>
</reference>
<evidence type="ECO:0000259" key="6">
    <source>
        <dbReference type="Pfam" id="PF07980"/>
    </source>
</evidence>
<dbReference type="SUPFAM" id="SSF48452">
    <property type="entry name" value="TPR-like"/>
    <property type="match status" value="1"/>
</dbReference>
<dbReference type="RefSeq" id="WP_186975692.1">
    <property type="nucleotide sequence ID" value="NZ_JACOOH010000003.1"/>
</dbReference>
<evidence type="ECO:0000313" key="9">
    <source>
        <dbReference type="Proteomes" id="UP000646484"/>
    </source>
</evidence>